<evidence type="ECO:0000256" key="3">
    <source>
        <dbReference type="ARBA" id="ARBA00022490"/>
    </source>
</evidence>
<keyword evidence="3" id="KW-0963">Cytoplasm</keyword>
<dbReference type="OrthoDB" id="429520at2759"/>
<dbReference type="PIRSF" id="PIRSF039096">
    <property type="entry name" value="p16-ARC"/>
    <property type="match status" value="1"/>
</dbReference>
<comment type="function">
    <text evidence="7">Functions as component of the Arp2/3 complex which is involved in regulation of actin polymerization and together with an activating nucleation-promoting factor (NPF) mediates the formation of branched actin networks. Arp2/3 complex plays a critical role in the control of cell morphogenesis via the modulation of cell polarity development.</text>
</comment>
<dbReference type="FunFam" id="1.25.40.190:FF:000003">
    <property type="entry name" value="Actin-related protein 2/3 complex subunit 5"/>
    <property type="match status" value="1"/>
</dbReference>
<dbReference type="SUPFAM" id="SSF69103">
    <property type="entry name" value="Arp2/3 complex 16 kDa subunit ARPC5"/>
    <property type="match status" value="1"/>
</dbReference>
<sequence>MSDWRRIDIDAYEPDKFLSKEELVPDLPETPYSEIQKVSQQSRTYLSSGKFSEALALVLDTPPYVSDEQTKETHTETVFEVLCSIRNNHQVGELKSFIQSLTLDQQDVLVKYLYKTMGKSYGAKQGGLLLNWFEKVVEVSGEGPIVRYLADRRTV</sequence>
<dbReference type="InterPro" id="IPR006789">
    <property type="entry name" value="ARPC5"/>
</dbReference>
<evidence type="ECO:0000256" key="1">
    <source>
        <dbReference type="ARBA" id="ARBA00004245"/>
    </source>
</evidence>
<dbReference type="EMBL" id="JAHMUF010000016">
    <property type="protein sequence ID" value="KAG7192708.1"/>
    <property type="molecule type" value="Genomic_DNA"/>
</dbReference>
<dbReference type="GeneID" id="66114865"/>
<evidence type="ECO:0000313" key="9">
    <source>
        <dbReference type="Proteomes" id="UP000790833"/>
    </source>
</evidence>
<dbReference type="InterPro" id="IPR036743">
    <property type="entry name" value="ARPC5_sf"/>
</dbReference>
<comment type="subcellular location">
    <subcellularLocation>
        <location evidence="1">Cytoplasm</location>
        <location evidence="1">Cytoskeleton</location>
    </subcellularLocation>
</comment>
<dbReference type="GO" id="GO:0005885">
    <property type="term" value="C:Arp2/3 protein complex"/>
    <property type="evidence" value="ECO:0007669"/>
    <property type="project" value="InterPro"/>
</dbReference>
<evidence type="ECO:0000256" key="5">
    <source>
        <dbReference type="ARBA" id="ARBA00040214"/>
    </source>
</evidence>
<dbReference type="AlphaFoldDB" id="A0A9P7V7V5"/>
<proteinExistence type="inferred from homology"/>
<name>A0A9P7V7V5_9ASCO</name>
<comment type="caution">
    <text evidence="8">The sequence shown here is derived from an EMBL/GenBank/DDBJ whole genome shotgun (WGS) entry which is preliminary data.</text>
</comment>
<dbReference type="GO" id="GO:0044396">
    <property type="term" value="P:actin cortical patch organization"/>
    <property type="evidence" value="ECO:0007669"/>
    <property type="project" value="UniProtKB-ARBA"/>
</dbReference>
<protein>
    <recommendedName>
        <fullName evidence="5 7">Actin-related protein 2/3 complex subunit 5</fullName>
    </recommendedName>
</protein>
<gene>
    <name evidence="8" type="ORF">KQ657_001491</name>
</gene>
<keyword evidence="4 7" id="KW-0206">Cytoskeleton</keyword>
<evidence type="ECO:0000256" key="4">
    <source>
        <dbReference type="ARBA" id="ARBA00023212"/>
    </source>
</evidence>
<keyword evidence="9" id="KW-1185">Reference proteome</keyword>
<accession>A0A9P7V7V5</accession>
<dbReference type="Gene3D" id="1.25.40.190">
    <property type="entry name" value="Actin-related protein 2/3 complex subunit 5"/>
    <property type="match status" value="1"/>
</dbReference>
<comment type="similarity">
    <text evidence="2 7">Belongs to the ARPC5 family.</text>
</comment>
<reference evidence="8" key="1">
    <citation type="submission" date="2021-03" db="EMBL/GenBank/DDBJ databases">
        <authorList>
            <person name="Palmer J.M."/>
        </authorList>
    </citation>
    <scope>NUCLEOTIDE SEQUENCE</scope>
    <source>
        <strain evidence="8">ARV_011</strain>
    </source>
</reference>
<evidence type="ECO:0000256" key="7">
    <source>
        <dbReference type="RuleBase" id="RU004301"/>
    </source>
</evidence>
<evidence type="ECO:0000256" key="2">
    <source>
        <dbReference type="ARBA" id="ARBA00006084"/>
    </source>
</evidence>
<dbReference type="PANTHER" id="PTHR12644">
    <property type="entry name" value="ARP2/3 COMPLEX 16 KD SUBUNIT P16-ARC"/>
    <property type="match status" value="1"/>
</dbReference>
<dbReference type="Pfam" id="PF04699">
    <property type="entry name" value="P16-Arc"/>
    <property type="match status" value="1"/>
</dbReference>
<evidence type="ECO:0000256" key="6">
    <source>
        <dbReference type="ARBA" id="ARBA00060329"/>
    </source>
</evidence>
<organism evidence="8 9">
    <name type="scientific">Scheffersomyces spartinae</name>
    <dbReference type="NCBI Taxonomy" id="45513"/>
    <lineage>
        <taxon>Eukaryota</taxon>
        <taxon>Fungi</taxon>
        <taxon>Dikarya</taxon>
        <taxon>Ascomycota</taxon>
        <taxon>Saccharomycotina</taxon>
        <taxon>Pichiomycetes</taxon>
        <taxon>Debaryomycetaceae</taxon>
        <taxon>Scheffersomyces</taxon>
    </lineage>
</organism>
<dbReference type="GO" id="GO:0030833">
    <property type="term" value="P:regulation of actin filament polymerization"/>
    <property type="evidence" value="ECO:0007669"/>
    <property type="project" value="InterPro"/>
</dbReference>
<comment type="function">
    <text evidence="6">Functions as a component of the Arp2/3 complex which is involved in regulation of actin polymerization and together with an activating nucleation-promoting factor (NPF) mediates the formation of branched actin networks.</text>
</comment>
<dbReference type="Proteomes" id="UP000790833">
    <property type="component" value="Unassembled WGS sequence"/>
</dbReference>
<evidence type="ECO:0000313" key="8">
    <source>
        <dbReference type="EMBL" id="KAG7192708.1"/>
    </source>
</evidence>
<dbReference type="GO" id="GO:0034314">
    <property type="term" value="P:Arp2/3 complex-mediated actin nucleation"/>
    <property type="evidence" value="ECO:0007669"/>
    <property type="project" value="InterPro"/>
</dbReference>
<dbReference type="RefSeq" id="XP_043048258.1">
    <property type="nucleotide sequence ID" value="XM_043192286.1"/>
</dbReference>